<evidence type="ECO:0000313" key="4">
    <source>
        <dbReference type="Proteomes" id="UP000267251"/>
    </source>
</evidence>
<dbReference type="SMART" id="SM00256">
    <property type="entry name" value="FBOX"/>
    <property type="match status" value="1"/>
</dbReference>
<dbReference type="Proteomes" id="UP000267251">
    <property type="component" value="Unassembled WGS sequence"/>
</dbReference>
<dbReference type="AlphaFoldDB" id="A0A4P9Y4N5"/>
<sequence length="550" mass="62243">MVTAATTIQDAPNDSTYSRGTIKYIHKKSKSHVERPIRMDALQCLPMDITLRILGYLDYASLARARQVCRGWERLVTHPSALLPCLFALQGPASARSCLNQRRDGMWRELSRTVEREQRLDRGLPHSWMTLEDERREIWWRAQGGSSPAPQPRQFTTTKDCILTGMPGIGVEVWRWMKDEGGKGGRICWQGLCPTSLDLDRVRACTEGSRLAVIGDHGNLVIWDLASPESTYPDEEELHESCASRKRKRRQEKLTKSHSDVPRASADPHPFRKILEIPCDIAKGVEYPISLRETALLTLREKQYLTLWSIQDGGSKRIWSIKGSFDEHANALLIPLHMPASRSIRVSRGGGSYRPSLKHSIGQVLVHAQPNTVHIYQGLTGEALQVLRLGSTPHSLYHSHRDATLTHRRLSWYLGKEGEEVRIRGGQDNYTIHRDSSSEKAHWFQVPAEMIQPTGWAKMYPGHGSKERDVVFTSANDQLPGVLAIRRRHPPCVYEVMGPISHDILPDMDAPWCPMDLAPVLQGDHLIIRNIKSQILVFSFHPDKGLPTRV</sequence>
<keyword evidence="4" id="KW-1185">Reference proteome</keyword>
<feature type="region of interest" description="Disordered" evidence="1">
    <location>
        <begin position="234"/>
        <end position="267"/>
    </location>
</feature>
<dbReference type="SUPFAM" id="SSF50998">
    <property type="entry name" value="Quinoprotein alcohol dehydrogenase-like"/>
    <property type="match status" value="1"/>
</dbReference>
<organism evidence="3 4">
    <name type="scientific">Piptocephalis cylindrospora</name>
    <dbReference type="NCBI Taxonomy" id="1907219"/>
    <lineage>
        <taxon>Eukaryota</taxon>
        <taxon>Fungi</taxon>
        <taxon>Fungi incertae sedis</taxon>
        <taxon>Zoopagomycota</taxon>
        <taxon>Zoopagomycotina</taxon>
        <taxon>Zoopagomycetes</taxon>
        <taxon>Zoopagales</taxon>
        <taxon>Piptocephalidaceae</taxon>
        <taxon>Piptocephalis</taxon>
    </lineage>
</organism>
<accession>A0A4P9Y4N5</accession>
<evidence type="ECO:0000259" key="2">
    <source>
        <dbReference type="PROSITE" id="PS50181"/>
    </source>
</evidence>
<dbReference type="CDD" id="cd09917">
    <property type="entry name" value="F-box_SF"/>
    <property type="match status" value="1"/>
</dbReference>
<dbReference type="Pfam" id="PF12937">
    <property type="entry name" value="F-box-like"/>
    <property type="match status" value="1"/>
</dbReference>
<dbReference type="SUPFAM" id="SSF81383">
    <property type="entry name" value="F-box domain"/>
    <property type="match status" value="1"/>
</dbReference>
<evidence type="ECO:0000256" key="1">
    <source>
        <dbReference type="SAM" id="MobiDB-lite"/>
    </source>
</evidence>
<dbReference type="PROSITE" id="PS50181">
    <property type="entry name" value="FBOX"/>
    <property type="match status" value="1"/>
</dbReference>
<dbReference type="EMBL" id="KZ987975">
    <property type="protein sequence ID" value="RKP13632.1"/>
    <property type="molecule type" value="Genomic_DNA"/>
</dbReference>
<feature type="compositionally biased region" description="Basic and acidic residues" evidence="1">
    <location>
        <begin position="252"/>
        <end position="261"/>
    </location>
</feature>
<gene>
    <name evidence="3" type="ORF">BJ684DRAFT_15987</name>
</gene>
<reference evidence="4" key="1">
    <citation type="journal article" date="2018" name="Nat. Microbiol.">
        <title>Leveraging single-cell genomics to expand the fungal tree of life.</title>
        <authorList>
            <person name="Ahrendt S.R."/>
            <person name="Quandt C.A."/>
            <person name="Ciobanu D."/>
            <person name="Clum A."/>
            <person name="Salamov A."/>
            <person name="Andreopoulos B."/>
            <person name="Cheng J.F."/>
            <person name="Woyke T."/>
            <person name="Pelin A."/>
            <person name="Henrissat B."/>
            <person name="Reynolds N.K."/>
            <person name="Benny G.L."/>
            <person name="Smith M.E."/>
            <person name="James T.Y."/>
            <person name="Grigoriev I.V."/>
        </authorList>
    </citation>
    <scope>NUCLEOTIDE SEQUENCE [LARGE SCALE GENOMIC DNA]</scope>
</reference>
<dbReference type="InterPro" id="IPR011047">
    <property type="entry name" value="Quinoprotein_ADH-like_sf"/>
</dbReference>
<dbReference type="OrthoDB" id="3897495at2759"/>
<feature type="domain" description="F-box" evidence="2">
    <location>
        <begin position="39"/>
        <end position="86"/>
    </location>
</feature>
<proteinExistence type="predicted"/>
<dbReference type="InterPro" id="IPR001810">
    <property type="entry name" value="F-box_dom"/>
</dbReference>
<evidence type="ECO:0000313" key="3">
    <source>
        <dbReference type="EMBL" id="RKP13632.1"/>
    </source>
</evidence>
<dbReference type="Gene3D" id="1.20.1280.50">
    <property type="match status" value="1"/>
</dbReference>
<dbReference type="InterPro" id="IPR036047">
    <property type="entry name" value="F-box-like_dom_sf"/>
</dbReference>
<name>A0A4P9Y4N5_9FUNG</name>
<protein>
    <recommendedName>
        <fullName evidence="2">F-box domain-containing protein</fullName>
    </recommendedName>
</protein>